<proteinExistence type="predicted"/>
<keyword evidence="2" id="KW-0540">Nuclease</keyword>
<keyword evidence="2" id="KW-0378">Hydrolase</keyword>
<accession>A0A975QKU4</accession>
<dbReference type="REBASE" id="481224">
    <property type="entry name" value="NspHDS5ORF2355P"/>
</dbReference>
<protein>
    <submittedName>
        <fullName evidence="2">Eco29kI family restriction endonuclease</fullName>
        <ecNumber evidence="2">3.1.21.-</ecNumber>
    </submittedName>
</protein>
<evidence type="ECO:0000313" key="2">
    <source>
        <dbReference type="EMBL" id="QVJ01863.1"/>
    </source>
</evidence>
<organism evidence="2 3">
    <name type="scientific">Nocardiopsis eucommiae</name>
    <dbReference type="NCBI Taxonomy" id="2831970"/>
    <lineage>
        <taxon>Bacteria</taxon>
        <taxon>Bacillati</taxon>
        <taxon>Actinomycetota</taxon>
        <taxon>Actinomycetes</taxon>
        <taxon>Streptosporangiales</taxon>
        <taxon>Nocardiopsidaceae</taxon>
        <taxon>Nocardiopsis</taxon>
    </lineage>
</organism>
<dbReference type="InterPro" id="IPR018575">
    <property type="entry name" value="Restrct_endonuc_II_Eco29kI"/>
</dbReference>
<dbReference type="GO" id="GO:0004519">
    <property type="term" value="F:endonuclease activity"/>
    <property type="evidence" value="ECO:0007669"/>
    <property type="project" value="UniProtKB-KW"/>
</dbReference>
<dbReference type="AlphaFoldDB" id="A0A975QKU4"/>
<dbReference type="EMBL" id="CP074402">
    <property type="protein sequence ID" value="QVJ01863.1"/>
    <property type="molecule type" value="Genomic_DNA"/>
</dbReference>
<feature type="region of interest" description="Disordered" evidence="1">
    <location>
        <begin position="208"/>
        <end position="232"/>
    </location>
</feature>
<name>A0A975QKU4_9ACTN</name>
<keyword evidence="3" id="KW-1185">Reference proteome</keyword>
<dbReference type="EC" id="3.1.21.-" evidence="2"/>
<dbReference type="KEGG" id="nec:KGD82_02360"/>
<evidence type="ECO:0000313" key="3">
    <source>
        <dbReference type="Proteomes" id="UP000682416"/>
    </source>
</evidence>
<gene>
    <name evidence="2" type="ORF">KGD82_02360</name>
</gene>
<dbReference type="Pfam" id="PF09517">
    <property type="entry name" value="RE_Eco29kI"/>
    <property type="match status" value="1"/>
</dbReference>
<sequence>MGENFSEGQVDSKATPGWVYDPLKRENLGRSVLWALVASNPVPLGDIPQFPGCGIYALYYTGDSELYEPISSLELQVPIYVGKADPSGSRKGERCIGPGGFRLRDRLNKHARTIEAAKNLDLIDFQARYLPADDLFTPMAERLMISELKPVWNMILEGFGVNPPGKKRIEGRRPKWHQVHPGVSWAEGMPERPGGAPKLEEEVRLHLKTHGPERKSASGVPLNLVPPRIGPQ</sequence>
<dbReference type="GO" id="GO:0016787">
    <property type="term" value="F:hydrolase activity"/>
    <property type="evidence" value="ECO:0007669"/>
    <property type="project" value="UniProtKB-KW"/>
</dbReference>
<evidence type="ECO:0000256" key="1">
    <source>
        <dbReference type="SAM" id="MobiDB-lite"/>
    </source>
</evidence>
<keyword evidence="2" id="KW-0255">Endonuclease</keyword>
<dbReference type="Proteomes" id="UP000682416">
    <property type="component" value="Chromosome"/>
</dbReference>
<reference evidence="2" key="1">
    <citation type="submission" date="2021-05" db="EMBL/GenBank/DDBJ databases">
        <authorList>
            <person name="Kaiqin L."/>
            <person name="Jian G."/>
        </authorList>
    </citation>
    <scope>NUCLEOTIDE SEQUENCE</scope>
    <source>
        <strain evidence="2">HDS5</strain>
    </source>
</reference>